<feature type="transmembrane region" description="Helical" evidence="1">
    <location>
        <begin position="136"/>
        <end position="153"/>
    </location>
</feature>
<feature type="transmembrane region" description="Helical" evidence="1">
    <location>
        <begin position="79"/>
        <end position="98"/>
    </location>
</feature>
<feature type="transmembrane region" description="Helical" evidence="1">
    <location>
        <begin position="53"/>
        <end position="73"/>
    </location>
</feature>
<reference evidence="2 3" key="1">
    <citation type="submission" date="2021-04" db="EMBL/GenBank/DDBJ databases">
        <title>Genome analysis of Polyangium sp.</title>
        <authorList>
            <person name="Li Y."/>
            <person name="Wang J."/>
        </authorList>
    </citation>
    <scope>NUCLEOTIDE SEQUENCE [LARGE SCALE GENOMIC DNA]</scope>
    <source>
        <strain evidence="2 3">SDU14</strain>
    </source>
</reference>
<keyword evidence="1" id="KW-0472">Membrane</keyword>
<dbReference type="Proteomes" id="UP001151081">
    <property type="component" value="Unassembled WGS sequence"/>
</dbReference>
<sequence>MRADQRCRGTAALTARENPDSMLPLDEGGMIHGTARAQPRFAEVHPTNLTPSVAVLAVGLWTAAGALLGEAILVPVTEVGSLASAVGWMSACAAYFRLQPAASQRLLALAGMLVSAALVLMKLLPFVPGSFTWQELVALAAWLVAGLVAAFRARGAGLQGSMSRTEA</sequence>
<protein>
    <submittedName>
        <fullName evidence="2">Uncharacterized protein</fullName>
    </submittedName>
</protein>
<comment type="caution">
    <text evidence="2">The sequence shown here is derived from an EMBL/GenBank/DDBJ whole genome shotgun (WGS) entry which is preliminary data.</text>
</comment>
<organism evidence="2 3">
    <name type="scientific">Polyangium jinanense</name>
    <dbReference type="NCBI Taxonomy" id="2829994"/>
    <lineage>
        <taxon>Bacteria</taxon>
        <taxon>Pseudomonadati</taxon>
        <taxon>Myxococcota</taxon>
        <taxon>Polyangia</taxon>
        <taxon>Polyangiales</taxon>
        <taxon>Polyangiaceae</taxon>
        <taxon>Polyangium</taxon>
    </lineage>
</organism>
<evidence type="ECO:0000313" key="3">
    <source>
        <dbReference type="Proteomes" id="UP001151081"/>
    </source>
</evidence>
<keyword evidence="1" id="KW-0812">Transmembrane</keyword>
<dbReference type="EMBL" id="JAGTJJ010000046">
    <property type="protein sequence ID" value="MDC3986998.1"/>
    <property type="molecule type" value="Genomic_DNA"/>
</dbReference>
<name>A0A9X3XDG2_9BACT</name>
<gene>
    <name evidence="2" type="ORF">KEG57_41405</name>
</gene>
<proteinExistence type="predicted"/>
<keyword evidence="3" id="KW-1185">Reference proteome</keyword>
<dbReference type="AlphaFoldDB" id="A0A9X3XDG2"/>
<evidence type="ECO:0000313" key="2">
    <source>
        <dbReference type="EMBL" id="MDC3986998.1"/>
    </source>
</evidence>
<evidence type="ECO:0000256" key="1">
    <source>
        <dbReference type="SAM" id="Phobius"/>
    </source>
</evidence>
<keyword evidence="1" id="KW-1133">Transmembrane helix</keyword>
<feature type="transmembrane region" description="Helical" evidence="1">
    <location>
        <begin position="105"/>
        <end position="124"/>
    </location>
</feature>
<accession>A0A9X3XDG2</accession>